<comment type="caution">
    <text evidence="2">The sequence shown here is derived from an EMBL/GenBank/DDBJ whole genome shotgun (WGS) entry which is preliminary data.</text>
</comment>
<feature type="compositionally biased region" description="Basic and acidic residues" evidence="1">
    <location>
        <begin position="364"/>
        <end position="381"/>
    </location>
</feature>
<evidence type="ECO:0000256" key="1">
    <source>
        <dbReference type="SAM" id="MobiDB-lite"/>
    </source>
</evidence>
<feature type="compositionally biased region" description="Basic and acidic residues" evidence="1">
    <location>
        <begin position="119"/>
        <end position="133"/>
    </location>
</feature>
<dbReference type="OrthoDB" id="6022711at2759"/>
<feature type="compositionally biased region" description="Low complexity" evidence="1">
    <location>
        <begin position="92"/>
        <end position="110"/>
    </location>
</feature>
<feature type="region of interest" description="Disordered" evidence="1">
    <location>
        <begin position="364"/>
        <end position="439"/>
    </location>
</feature>
<sequence length="439" mass="48009">MGKKLEQLTRGESKEHIHFPLGSTRTRRRNWRPNKDAETPTSGAKDAAPTGARQPRRAKVDRVESIRNLFRRSRSWDSAKDLEDLPPAPRVAKAAPEASPAGGSPKSAAADDPDNVYESLKDMDREPANDRATKKGQFPYAFLRSRLTSVAEEQATAREECGDSGRGTGSHCGSISDVRTSYSETSDSKSSFSENSDTKSSCSDSDIISPIPAPTGFGDGDFVVTVRVKGSAADEGRSSVYIKPEGSRAARKLSSDLGAAPQGSEKKVGGGKGGGGRPLLTDEEKLRARTGECCQHCHCGDGPHPPIRRRPRSQPRLYARMSYPASSTSSDGLYEAIYPEDAHSKRASLDLERLDRLDRLNRIDRFERDDRGLETAYDQRRRYSRSASLDRAETTATRASDSTSSASAPSLRHRPHPPRRTHRQVRGRRLAEGFGDEGG</sequence>
<organism evidence="2 3">
    <name type="scientific">Penaeus vannamei</name>
    <name type="common">Whiteleg shrimp</name>
    <name type="synonym">Litopenaeus vannamei</name>
    <dbReference type="NCBI Taxonomy" id="6689"/>
    <lineage>
        <taxon>Eukaryota</taxon>
        <taxon>Metazoa</taxon>
        <taxon>Ecdysozoa</taxon>
        <taxon>Arthropoda</taxon>
        <taxon>Crustacea</taxon>
        <taxon>Multicrustacea</taxon>
        <taxon>Malacostraca</taxon>
        <taxon>Eumalacostraca</taxon>
        <taxon>Eucarida</taxon>
        <taxon>Decapoda</taxon>
        <taxon>Dendrobranchiata</taxon>
        <taxon>Penaeoidea</taxon>
        <taxon>Penaeidae</taxon>
        <taxon>Penaeus</taxon>
    </lineage>
</organism>
<evidence type="ECO:0000313" key="3">
    <source>
        <dbReference type="Proteomes" id="UP000283509"/>
    </source>
</evidence>
<feature type="compositionally biased region" description="Low complexity" evidence="1">
    <location>
        <begin position="394"/>
        <end position="408"/>
    </location>
</feature>
<feature type="compositionally biased region" description="Basic and acidic residues" evidence="1">
    <location>
        <begin position="74"/>
        <end position="83"/>
    </location>
</feature>
<gene>
    <name evidence="2" type="ORF">C7M84_008198</name>
</gene>
<proteinExistence type="predicted"/>
<feature type="region of interest" description="Disordered" evidence="1">
    <location>
        <begin position="1"/>
        <end position="138"/>
    </location>
</feature>
<feature type="compositionally biased region" description="Polar residues" evidence="1">
    <location>
        <begin position="171"/>
        <end position="180"/>
    </location>
</feature>
<feature type="compositionally biased region" description="Basic and acidic residues" evidence="1">
    <location>
        <begin position="1"/>
        <end position="18"/>
    </location>
</feature>
<feature type="region of interest" description="Disordered" evidence="1">
    <location>
        <begin position="151"/>
        <end position="280"/>
    </location>
</feature>
<protein>
    <submittedName>
        <fullName evidence="2">Uncharacterized protein</fullName>
    </submittedName>
</protein>
<dbReference type="Proteomes" id="UP000283509">
    <property type="component" value="Unassembled WGS sequence"/>
</dbReference>
<reference evidence="2 3" key="2">
    <citation type="submission" date="2019-01" db="EMBL/GenBank/DDBJ databases">
        <title>The decoding of complex shrimp genome reveals the adaptation for benthos swimmer, frequently molting mechanism and breeding impact on genome.</title>
        <authorList>
            <person name="Sun Y."/>
            <person name="Gao Y."/>
            <person name="Yu Y."/>
        </authorList>
    </citation>
    <scope>NUCLEOTIDE SEQUENCE [LARGE SCALE GENOMIC DNA]</scope>
    <source>
        <tissue evidence="2">Muscle</tissue>
    </source>
</reference>
<reference evidence="2 3" key="1">
    <citation type="submission" date="2018-04" db="EMBL/GenBank/DDBJ databases">
        <authorList>
            <person name="Zhang X."/>
            <person name="Yuan J."/>
            <person name="Li F."/>
            <person name="Xiang J."/>
        </authorList>
    </citation>
    <scope>NUCLEOTIDE SEQUENCE [LARGE SCALE GENOMIC DNA]</scope>
    <source>
        <tissue evidence="2">Muscle</tissue>
    </source>
</reference>
<evidence type="ECO:0000313" key="2">
    <source>
        <dbReference type="EMBL" id="ROT73361.1"/>
    </source>
</evidence>
<dbReference type="EMBL" id="QCYY01002031">
    <property type="protein sequence ID" value="ROT73361.1"/>
    <property type="molecule type" value="Genomic_DNA"/>
</dbReference>
<dbReference type="AlphaFoldDB" id="A0A423TAB4"/>
<accession>A0A423TAB4</accession>
<feature type="compositionally biased region" description="Low complexity" evidence="1">
    <location>
        <begin position="181"/>
        <end position="210"/>
    </location>
</feature>
<name>A0A423TAB4_PENVA</name>
<keyword evidence="3" id="KW-1185">Reference proteome</keyword>
<feature type="compositionally biased region" description="Basic residues" evidence="1">
    <location>
        <begin position="411"/>
        <end position="428"/>
    </location>
</feature>